<protein>
    <submittedName>
        <fullName evidence="1">Trp operon leader peptide</fullName>
    </submittedName>
</protein>
<dbReference type="Proteomes" id="UP000462621">
    <property type="component" value="Unassembled WGS sequence"/>
</dbReference>
<dbReference type="EMBL" id="WEKT01000016">
    <property type="protein sequence ID" value="MZI93667.1"/>
    <property type="molecule type" value="Genomic_DNA"/>
</dbReference>
<proteinExistence type="predicted"/>
<dbReference type="AlphaFoldDB" id="A0A7X4RUV6"/>
<dbReference type="RefSeq" id="WP_161155351.1">
    <property type="nucleotide sequence ID" value="NZ_WEKT01000016.1"/>
</dbReference>
<keyword evidence="2" id="KW-1185">Reference proteome</keyword>
<name>A0A7X4RUV6_9VIBR</name>
<accession>A0A7X4RUV6</accession>
<dbReference type="Pfam" id="PF08056">
    <property type="entry name" value="Trp_leader2"/>
    <property type="match status" value="1"/>
</dbReference>
<evidence type="ECO:0000313" key="1">
    <source>
        <dbReference type="EMBL" id="MZI93667.1"/>
    </source>
</evidence>
<dbReference type="InterPro" id="IPR012639">
    <property type="entry name" value="Trp_leader2"/>
</dbReference>
<sequence length="36" mass="4520">MLQEFNLNHKPLNESVRKELAWWRTWSMTWWADVCL</sequence>
<gene>
    <name evidence="1" type="ORF">F9817_10700</name>
</gene>
<comment type="caution">
    <text evidence="1">The sequence shown here is derived from an EMBL/GenBank/DDBJ whole genome shotgun (WGS) entry which is preliminary data.</text>
</comment>
<reference evidence="1 2" key="1">
    <citation type="submission" date="2019-10" db="EMBL/GenBank/DDBJ databases">
        <title>Vibrio sp. nov. isolated from a shrimp pond.</title>
        <authorList>
            <person name="Gomez-Gil B."/>
            <person name="Enciso-Ibarra J."/>
            <person name="Enciso-Ibarra K."/>
            <person name="Bolan-Mejia C."/>
        </authorList>
    </citation>
    <scope>NUCLEOTIDE SEQUENCE [LARGE SCALE GENOMIC DNA]</scope>
    <source>
        <strain evidence="1 2">CAIM 722</strain>
    </source>
</reference>
<evidence type="ECO:0000313" key="2">
    <source>
        <dbReference type="Proteomes" id="UP000462621"/>
    </source>
</evidence>
<organism evidence="1 2">
    <name type="scientific">Vibrio eleionomae</name>
    <dbReference type="NCBI Taxonomy" id="2653505"/>
    <lineage>
        <taxon>Bacteria</taxon>
        <taxon>Pseudomonadati</taxon>
        <taxon>Pseudomonadota</taxon>
        <taxon>Gammaproteobacteria</taxon>
        <taxon>Vibrionales</taxon>
        <taxon>Vibrionaceae</taxon>
        <taxon>Vibrio</taxon>
    </lineage>
</organism>